<organism evidence="3 4">
    <name type="scientific">Didymella glomerata</name>
    <dbReference type="NCBI Taxonomy" id="749621"/>
    <lineage>
        <taxon>Eukaryota</taxon>
        <taxon>Fungi</taxon>
        <taxon>Dikarya</taxon>
        <taxon>Ascomycota</taxon>
        <taxon>Pezizomycotina</taxon>
        <taxon>Dothideomycetes</taxon>
        <taxon>Pleosporomycetidae</taxon>
        <taxon>Pleosporales</taxon>
        <taxon>Pleosporineae</taxon>
        <taxon>Didymellaceae</taxon>
        <taxon>Didymella</taxon>
    </lineage>
</organism>
<name>A0A9W8WWR7_9PLEO</name>
<evidence type="ECO:0000313" key="4">
    <source>
        <dbReference type="Proteomes" id="UP001140562"/>
    </source>
</evidence>
<gene>
    <name evidence="3" type="ORF">N0V87_006369</name>
</gene>
<dbReference type="EMBL" id="JAPEUV010000066">
    <property type="protein sequence ID" value="KAJ4335094.1"/>
    <property type="molecule type" value="Genomic_DNA"/>
</dbReference>
<comment type="caution">
    <text evidence="3">The sequence shown here is derived from an EMBL/GenBank/DDBJ whole genome shotgun (WGS) entry which is preliminary data.</text>
</comment>
<keyword evidence="2" id="KW-0732">Signal</keyword>
<dbReference type="Proteomes" id="UP001140562">
    <property type="component" value="Unassembled WGS sequence"/>
</dbReference>
<evidence type="ECO:0000256" key="1">
    <source>
        <dbReference type="SAM" id="MobiDB-lite"/>
    </source>
</evidence>
<reference evidence="3" key="1">
    <citation type="submission" date="2022-10" db="EMBL/GenBank/DDBJ databases">
        <title>Tapping the CABI collections for fungal endophytes: first genome assemblies for Collariella, Neodidymelliopsis, Ascochyta clinopodiicola, Didymella pomorum, Didymosphaeria variabile, Neocosmospora piperis and Neocucurbitaria cava.</title>
        <authorList>
            <person name="Hill R."/>
        </authorList>
    </citation>
    <scope>NUCLEOTIDE SEQUENCE</scope>
    <source>
        <strain evidence="3">IMI 360193</strain>
    </source>
</reference>
<feature type="region of interest" description="Disordered" evidence="1">
    <location>
        <begin position="111"/>
        <end position="136"/>
    </location>
</feature>
<dbReference type="AlphaFoldDB" id="A0A9W8WWR7"/>
<feature type="signal peptide" evidence="2">
    <location>
        <begin position="1"/>
        <end position="19"/>
    </location>
</feature>
<sequence length="497" mass="52388">MKISAIVLSALGLAGLTAGQNGNDPLIVNNRTDLDPAVCIVFSSSYTDALAATHISVPLTPSPVRSNTFVKPTTSIECWRDGYPCNQNGGQRSQRLVADFVVPTPALNARIPPPESFSTRSDVPVPGETGRMPLDTLPPVSEPTGEVSMGILPIFASLGGEQRTYNAPLRISTSEAIVSALPIITSTPAFETSIPYNPHSTWPSHWRGATSEVLANPSQTVHCNGTVSVSSTPQMTSVPPTSSHFAIPPDSRLRIVGTYTESATSCTSTLGLTPLPISTVSGIIQDPLMTPAPATSSAPSMSVPEGMQERLVYCGTDKCVTIEMSDLASCHGTPTPRSGPAAAPEVTSPPAVTAPVTREPITVTIDCSRHHCHSGMETVYTIIPTPYTHPIVPATSGFTVPPKVTPGGAANKAFVPIDWWRGPNEPNVPEAPKDIKSHSTISSVATDSPCYRHYCPSGHMPKPVLTTMTTTSKPVQPMESASLHFPSVPPSFSTFTA</sequence>
<feature type="chain" id="PRO_5040856009" evidence="2">
    <location>
        <begin position="20"/>
        <end position="497"/>
    </location>
</feature>
<keyword evidence="4" id="KW-1185">Reference proteome</keyword>
<accession>A0A9W8WWR7</accession>
<evidence type="ECO:0000313" key="3">
    <source>
        <dbReference type="EMBL" id="KAJ4335094.1"/>
    </source>
</evidence>
<feature type="region of interest" description="Disordered" evidence="1">
    <location>
        <begin position="332"/>
        <end position="352"/>
    </location>
</feature>
<evidence type="ECO:0000256" key="2">
    <source>
        <dbReference type="SAM" id="SignalP"/>
    </source>
</evidence>
<proteinExistence type="predicted"/>
<protein>
    <submittedName>
        <fullName evidence="3">Uncharacterized protein</fullName>
    </submittedName>
</protein>
<dbReference type="OrthoDB" id="3797981at2759"/>